<evidence type="ECO:0000313" key="5">
    <source>
        <dbReference type="Proteomes" id="UP000584642"/>
    </source>
</evidence>
<dbReference type="InterPro" id="IPR031730">
    <property type="entry name" value="Carbam_trans_C"/>
</dbReference>
<dbReference type="Gene3D" id="3.90.870.20">
    <property type="entry name" value="Carbamoyltransferase, C-terminal domain"/>
    <property type="match status" value="1"/>
</dbReference>
<evidence type="ECO:0000259" key="2">
    <source>
        <dbReference type="Pfam" id="PF02543"/>
    </source>
</evidence>
<reference evidence="4 5" key="1">
    <citation type="submission" date="2020-05" db="EMBL/GenBank/DDBJ databases">
        <title>Azospirillum oleiclasticum sp. nov, a nitrogen-fixing and heavy crude oil-emulsifying bacterium isolated from the crude oil of Yumen Oilfield.</title>
        <authorList>
            <person name="Wu D."/>
            <person name="Cai M."/>
            <person name="Zhang X."/>
        </authorList>
    </citation>
    <scope>NUCLEOTIDE SEQUENCE [LARGE SCALE GENOMIC DNA]</scope>
    <source>
        <strain evidence="4 5">ROY-1-1-2</strain>
    </source>
</reference>
<feature type="domain" description="Carbamoyltransferase C-terminal" evidence="3">
    <location>
        <begin position="394"/>
        <end position="561"/>
    </location>
</feature>
<proteinExistence type="inferred from homology"/>
<dbReference type="Gene3D" id="3.30.420.40">
    <property type="match status" value="2"/>
</dbReference>
<comment type="caution">
    <text evidence="4">The sequence shown here is derived from an EMBL/GenBank/DDBJ whole genome shotgun (WGS) entry which is preliminary data.</text>
</comment>
<dbReference type="Pfam" id="PF02543">
    <property type="entry name" value="Carbam_trans_N"/>
    <property type="match status" value="1"/>
</dbReference>
<dbReference type="SUPFAM" id="SSF53067">
    <property type="entry name" value="Actin-like ATPase domain"/>
    <property type="match status" value="1"/>
</dbReference>
<dbReference type="CDD" id="cd24098">
    <property type="entry name" value="ASKHA_NBD_TobZ_N"/>
    <property type="match status" value="1"/>
</dbReference>
<comment type="similarity">
    <text evidence="1">Belongs to the NodU/CmcH family.</text>
</comment>
<evidence type="ECO:0000259" key="3">
    <source>
        <dbReference type="Pfam" id="PF16861"/>
    </source>
</evidence>
<dbReference type="Pfam" id="PF16861">
    <property type="entry name" value="Carbam_trans_C"/>
    <property type="match status" value="1"/>
</dbReference>
<evidence type="ECO:0000256" key="1">
    <source>
        <dbReference type="ARBA" id="ARBA00006129"/>
    </source>
</evidence>
<dbReference type="PANTHER" id="PTHR34847">
    <property type="entry name" value="NODULATION PROTEIN U"/>
    <property type="match status" value="1"/>
</dbReference>
<sequence length="567" mass="63527">MERVIGISCHYHDSAVALVDRGGIVFAMQEERLSRNKHDSRFPTLALSRALEVGQLRIEGLDEIAFYENPEVKFDRIWHQILHDWPNSKELFSVHTPYFWHHRRPVEQQIRANYDYRGPVTFSEHHRSHAASAFYTSPFERALVVTLDGIGEFETAAVHLGEGNSLAKVKSIHFPHSLGLLYSVFTQYLGFEVNEGEYKVMGLAPYGEPEYLDRIVGPILRLATDGSFSLDPSFFTFSDRGRHYHPRLIDFLGIPPRTRRDDPMTQAHKNLAASMQRALEVAMANMLRALIKEYGIRDVCFAGGVALNCTANARMIRELGIRSHIHPAAGDAGTALGVALDAAVRGSGRRDTMRFAFTPYLGMSYSEAATEMTFKLNDIPYRRSPDVAAEIGAKLARGEVVAIVHGRDEWGPRALGARSILADPRGPEMKDHLNAKIKFREEFRPFAPVVLEEHYGEYFETLGMPSSPYMLYTHTSLQPEKTAAVTHADQTSRVQTVSRTQNAYLYGIIDEFRKITGVPVITNTSFNLKGEPMVSSPSDALKTFYASGIDCLAVEDFLVEKQPEGSA</sequence>
<dbReference type="InterPro" id="IPR003696">
    <property type="entry name" value="Carbtransf_dom"/>
</dbReference>
<dbReference type="InterPro" id="IPR051338">
    <property type="entry name" value="NodU/CmcH_Carbamoyltrnsfr"/>
</dbReference>
<dbReference type="RefSeq" id="WP_180286885.1">
    <property type="nucleotide sequence ID" value="NZ_JABFDB010000056.1"/>
</dbReference>
<accession>A0ABX2TLI6</accession>
<dbReference type="PANTHER" id="PTHR34847:SF1">
    <property type="entry name" value="NODULATION PROTEIN U"/>
    <property type="match status" value="1"/>
</dbReference>
<gene>
    <name evidence="4" type="ORF">HND93_35880</name>
</gene>
<protein>
    <recommendedName>
        <fullName evidence="6">Carbamoyltransferase</fullName>
    </recommendedName>
</protein>
<dbReference type="Proteomes" id="UP000584642">
    <property type="component" value="Unassembled WGS sequence"/>
</dbReference>
<evidence type="ECO:0000313" key="4">
    <source>
        <dbReference type="EMBL" id="NYZ25111.1"/>
    </source>
</evidence>
<dbReference type="EMBL" id="JABFDB010000056">
    <property type="protein sequence ID" value="NYZ25111.1"/>
    <property type="molecule type" value="Genomic_DNA"/>
</dbReference>
<dbReference type="InterPro" id="IPR038152">
    <property type="entry name" value="Carbam_trans_C_sf"/>
</dbReference>
<organism evidence="4 5">
    <name type="scientific">Azospirillum oleiclasticum</name>
    <dbReference type="NCBI Taxonomy" id="2735135"/>
    <lineage>
        <taxon>Bacteria</taxon>
        <taxon>Pseudomonadati</taxon>
        <taxon>Pseudomonadota</taxon>
        <taxon>Alphaproteobacteria</taxon>
        <taxon>Rhodospirillales</taxon>
        <taxon>Azospirillaceae</taxon>
        <taxon>Azospirillum</taxon>
    </lineage>
</organism>
<keyword evidence="5" id="KW-1185">Reference proteome</keyword>
<feature type="domain" description="Carbamoyltransferase" evidence="2">
    <location>
        <begin position="3"/>
        <end position="340"/>
    </location>
</feature>
<evidence type="ECO:0008006" key="6">
    <source>
        <dbReference type="Google" id="ProtNLM"/>
    </source>
</evidence>
<name>A0ABX2TLI6_9PROT</name>
<dbReference type="InterPro" id="IPR043129">
    <property type="entry name" value="ATPase_NBD"/>
</dbReference>